<dbReference type="AlphaFoldDB" id="A0A2N9WQY1"/>
<evidence type="ECO:0000313" key="2">
    <source>
        <dbReference type="Proteomes" id="UP000231293"/>
    </source>
</evidence>
<name>A0A2N9WQY1_9NEIS</name>
<dbReference type="RefSeq" id="WP_100114200.1">
    <property type="nucleotide sequence ID" value="NZ_MDVB01000118.1"/>
</dbReference>
<evidence type="ECO:0000313" key="1">
    <source>
        <dbReference type="EMBL" id="PIT12270.1"/>
    </source>
</evidence>
<dbReference type="EMBL" id="MDVB01000118">
    <property type="protein sequence ID" value="PIT12270.1"/>
    <property type="molecule type" value="Genomic_DNA"/>
</dbReference>
<reference evidence="1 2" key="1">
    <citation type="journal article" date="2017" name="MBio">
        <title>Type VI secretion-mediated competition in the bee gut microbiome.</title>
        <authorList>
            <person name="Steele M.I."/>
            <person name="Kwong W.K."/>
            <person name="Powell J.E."/>
            <person name="Whiteley M."/>
            <person name="Moran N.A."/>
        </authorList>
    </citation>
    <scope>NUCLEOTIDE SEQUENCE [LARGE SCALE GENOMIC DNA]</scope>
    <source>
        <strain evidence="1 2">App2-2</strain>
    </source>
</reference>
<dbReference type="InterPro" id="IPR054205">
    <property type="entry name" value="DUF6911"/>
</dbReference>
<proteinExistence type="predicted"/>
<organism evidence="1 2">
    <name type="scientific">Snodgrassella alvi</name>
    <dbReference type="NCBI Taxonomy" id="1196083"/>
    <lineage>
        <taxon>Bacteria</taxon>
        <taxon>Pseudomonadati</taxon>
        <taxon>Pseudomonadota</taxon>
        <taxon>Betaproteobacteria</taxon>
        <taxon>Neisseriales</taxon>
        <taxon>Neisseriaceae</taxon>
        <taxon>Snodgrassella</taxon>
    </lineage>
</organism>
<dbReference type="Proteomes" id="UP000231293">
    <property type="component" value="Unassembled WGS sequence"/>
</dbReference>
<dbReference type="Pfam" id="PF21852">
    <property type="entry name" value="DUF6911"/>
    <property type="match status" value="1"/>
</dbReference>
<protein>
    <submittedName>
        <fullName evidence="1">Uncharacterized protein</fullName>
    </submittedName>
</protein>
<comment type="caution">
    <text evidence="1">The sequence shown here is derived from an EMBL/GenBank/DDBJ whole genome shotgun (WGS) entry which is preliminary data.</text>
</comment>
<gene>
    <name evidence="1" type="ORF">BGI32_09840</name>
</gene>
<accession>A0A2N9WQY1</accession>
<sequence length="133" mass="15174">MDKVYLPRIENPTVEQMQQYLEILRTNNGFLSLWKQSKSKPTSPGMEITLYSDNHETDIQTYMVLLGEETEEGYDVRTFYNPAAPNNPEAPRGMTYMLGDCYAASSTVRNFAMVMHVFAEFLTTGDVSKNLLN</sequence>